<dbReference type="InterPro" id="IPR036291">
    <property type="entry name" value="NAD(P)-bd_dom_sf"/>
</dbReference>
<evidence type="ECO:0000313" key="2">
    <source>
        <dbReference type="EMBL" id="ORY23119.1"/>
    </source>
</evidence>
<dbReference type="GO" id="GO:0016616">
    <property type="term" value="F:oxidoreductase activity, acting on the CH-OH group of donors, NAD or NADP as acceptor"/>
    <property type="evidence" value="ECO:0007669"/>
    <property type="project" value="TreeGrafter"/>
</dbReference>
<dbReference type="Gene3D" id="3.40.50.720">
    <property type="entry name" value="NAD(P)-binding Rossmann-like Domain"/>
    <property type="match status" value="1"/>
</dbReference>
<dbReference type="STRING" id="71784.A0A1Y2AKM8"/>
<dbReference type="Pfam" id="PF13561">
    <property type="entry name" value="adh_short_C2"/>
    <property type="match status" value="1"/>
</dbReference>
<dbReference type="AlphaFoldDB" id="A0A1Y2AKM8"/>
<comment type="caution">
    <text evidence="2">The sequence shown here is derived from an EMBL/GenBank/DDBJ whole genome shotgun (WGS) entry which is preliminary data.</text>
</comment>
<organism evidence="2 3">
    <name type="scientific">Naematelia encephala</name>
    <dbReference type="NCBI Taxonomy" id="71784"/>
    <lineage>
        <taxon>Eukaryota</taxon>
        <taxon>Fungi</taxon>
        <taxon>Dikarya</taxon>
        <taxon>Basidiomycota</taxon>
        <taxon>Agaricomycotina</taxon>
        <taxon>Tremellomycetes</taxon>
        <taxon>Tremellales</taxon>
        <taxon>Naemateliaceae</taxon>
        <taxon>Naematelia</taxon>
    </lineage>
</organism>
<dbReference type="PANTHER" id="PTHR42760">
    <property type="entry name" value="SHORT-CHAIN DEHYDROGENASES/REDUCTASES FAMILY MEMBER"/>
    <property type="match status" value="1"/>
</dbReference>
<protein>
    <submittedName>
        <fullName evidence="2">3-alpha--hydroxysteroid dehydrogenase</fullName>
    </submittedName>
</protein>
<name>A0A1Y2AKM8_9TREE</name>
<dbReference type="SUPFAM" id="SSF51735">
    <property type="entry name" value="NAD(P)-binding Rossmann-fold domains"/>
    <property type="match status" value="1"/>
</dbReference>
<evidence type="ECO:0000256" key="1">
    <source>
        <dbReference type="ARBA" id="ARBA00006484"/>
    </source>
</evidence>
<dbReference type="EMBL" id="MCFC01000083">
    <property type="protein sequence ID" value="ORY23119.1"/>
    <property type="molecule type" value="Genomic_DNA"/>
</dbReference>
<accession>A0A1Y2AKM8</accession>
<keyword evidence="3" id="KW-1185">Reference proteome</keyword>
<dbReference type="PRINTS" id="PR00080">
    <property type="entry name" value="SDRFAMILY"/>
</dbReference>
<proteinExistence type="inferred from homology"/>
<gene>
    <name evidence="2" type="ORF">BCR39DRAFT_549904</name>
</gene>
<sequence>MSRMSGKIALVTGGSSGIGKASVDLFVQHGAKVVVIDLAEPEEPETPFPDEVILVRGSVESEDNWETAMRAAQDAFGGIPNVLVQSAGVPGRARLTDTTLEQWTHVFDINVHAVFLGMKTFITALLEAGQQGSIVNISSLAGITGMRAGAAYEASKAACTHMCKSAAVEYAQQGIRVNCVAPGLTITGMTRKSDRPASSVQGFMDHTPMRRWGTATEVGYAILYLSSDEASYVTGQAFAHDGGYSAM</sequence>
<reference evidence="2 3" key="1">
    <citation type="submission" date="2016-07" db="EMBL/GenBank/DDBJ databases">
        <title>Pervasive Adenine N6-methylation of Active Genes in Fungi.</title>
        <authorList>
            <consortium name="DOE Joint Genome Institute"/>
            <person name="Mondo S.J."/>
            <person name="Dannebaum R.O."/>
            <person name="Kuo R.C."/>
            <person name="Labutti K."/>
            <person name="Haridas S."/>
            <person name="Kuo A."/>
            <person name="Salamov A."/>
            <person name="Ahrendt S.R."/>
            <person name="Lipzen A."/>
            <person name="Sullivan W."/>
            <person name="Andreopoulos W.B."/>
            <person name="Clum A."/>
            <person name="Lindquist E."/>
            <person name="Daum C."/>
            <person name="Ramamoorthy G.K."/>
            <person name="Gryganskyi A."/>
            <person name="Culley D."/>
            <person name="Magnuson J.K."/>
            <person name="James T.Y."/>
            <person name="O'Malley M.A."/>
            <person name="Stajich J.E."/>
            <person name="Spatafora J.W."/>
            <person name="Visel A."/>
            <person name="Grigoriev I.V."/>
        </authorList>
    </citation>
    <scope>NUCLEOTIDE SEQUENCE [LARGE SCALE GENOMIC DNA]</scope>
    <source>
        <strain evidence="2 3">68-887.2</strain>
    </source>
</reference>
<dbReference type="PRINTS" id="PR00081">
    <property type="entry name" value="GDHRDH"/>
</dbReference>
<dbReference type="Proteomes" id="UP000193986">
    <property type="component" value="Unassembled WGS sequence"/>
</dbReference>
<comment type="similarity">
    <text evidence="1">Belongs to the short-chain dehydrogenases/reductases (SDR) family.</text>
</comment>
<dbReference type="InParanoid" id="A0A1Y2AKM8"/>
<dbReference type="OrthoDB" id="1888931at2759"/>
<dbReference type="InterPro" id="IPR002347">
    <property type="entry name" value="SDR_fam"/>
</dbReference>
<dbReference type="FunFam" id="3.40.50.720:FF:000084">
    <property type="entry name" value="Short-chain dehydrogenase reductase"/>
    <property type="match status" value="1"/>
</dbReference>
<evidence type="ECO:0000313" key="3">
    <source>
        <dbReference type="Proteomes" id="UP000193986"/>
    </source>
</evidence>
<dbReference type="CDD" id="cd05233">
    <property type="entry name" value="SDR_c"/>
    <property type="match status" value="1"/>
</dbReference>